<protein>
    <submittedName>
        <fullName evidence="3">Ig-like domain repeat protein</fullName>
    </submittedName>
</protein>
<dbReference type="RefSeq" id="WP_255891874.1">
    <property type="nucleotide sequence ID" value="NZ_JAFMZM010000005.1"/>
</dbReference>
<feature type="domain" description="Bacterial Ig-like" evidence="2">
    <location>
        <begin position="208"/>
        <end position="296"/>
    </location>
</feature>
<keyword evidence="4" id="KW-1185">Reference proteome</keyword>
<comment type="caution">
    <text evidence="3">The sequence shown here is derived from an EMBL/GenBank/DDBJ whole genome shotgun (WGS) entry which is preliminary data.</text>
</comment>
<keyword evidence="1" id="KW-0732">Signal</keyword>
<proteinExistence type="predicted"/>
<dbReference type="Proteomes" id="UP001596524">
    <property type="component" value="Unassembled WGS sequence"/>
</dbReference>
<sequence length="395" mass="40323">MSPSRVRTHVRRSAAAGLTATLATVGLVATAPAAESASTSISYTCTAPDLGPDSFTLPVVLDTNAPARMAVGQSVPVTVTASAVLPGAVARAAALRPATAFEGAWTLSATFGTSVTAVPQTIARTSLGVQTTPTPVPFTAGSAPITYTAPATPGPVEITAGDISPGTLQFYNGDAAAGGPSAITCTAPPGKAPVIDTIAVVATSTTSLTLDRTASEYGQDVTATAKVTTTSGTPDGDVAFSVDGLATKAKVGKDGVATLVLPDAPTGSHSVTATFVPRDATTYDGSTSAPQVWTVAKARTRMRVPVTGRTTTVATRVGVKAKGVFDTVPTGKVRIKVKRIGKPGKWVKVRTLDDGAARAGFGRLKKGRYQVVVVYRGDANHRYLKKTKQFRVTRG</sequence>
<evidence type="ECO:0000313" key="4">
    <source>
        <dbReference type="Proteomes" id="UP001596524"/>
    </source>
</evidence>
<reference evidence="4" key="1">
    <citation type="journal article" date="2019" name="Int. J. Syst. Evol. Microbiol.">
        <title>The Global Catalogue of Microorganisms (GCM) 10K type strain sequencing project: providing services to taxonomists for standard genome sequencing and annotation.</title>
        <authorList>
            <consortium name="The Broad Institute Genomics Platform"/>
            <consortium name="The Broad Institute Genome Sequencing Center for Infectious Disease"/>
            <person name="Wu L."/>
            <person name="Ma J."/>
        </authorList>
    </citation>
    <scope>NUCLEOTIDE SEQUENCE [LARGE SCALE GENOMIC DNA]</scope>
    <source>
        <strain evidence="4">FCH27</strain>
    </source>
</reference>
<dbReference type="EMBL" id="JBHTCH010000012">
    <property type="protein sequence ID" value="MFC7360618.1"/>
    <property type="molecule type" value="Genomic_DNA"/>
</dbReference>
<dbReference type="InterPro" id="IPR032109">
    <property type="entry name" value="Big_3_5"/>
</dbReference>
<accession>A0ABW2N0Z3</accession>
<evidence type="ECO:0000259" key="2">
    <source>
        <dbReference type="Pfam" id="PF16640"/>
    </source>
</evidence>
<gene>
    <name evidence="3" type="ORF">ACFQO6_10080</name>
</gene>
<feature type="signal peptide" evidence="1">
    <location>
        <begin position="1"/>
        <end position="33"/>
    </location>
</feature>
<evidence type="ECO:0000256" key="1">
    <source>
        <dbReference type="SAM" id="SignalP"/>
    </source>
</evidence>
<name>A0ABW2N0Z3_9ACTN</name>
<dbReference type="Pfam" id="PF16640">
    <property type="entry name" value="Big_3_5"/>
    <property type="match status" value="1"/>
</dbReference>
<organism evidence="3 4">
    <name type="scientific">Nocardioides astragali</name>
    <dbReference type="NCBI Taxonomy" id="1776736"/>
    <lineage>
        <taxon>Bacteria</taxon>
        <taxon>Bacillati</taxon>
        <taxon>Actinomycetota</taxon>
        <taxon>Actinomycetes</taxon>
        <taxon>Propionibacteriales</taxon>
        <taxon>Nocardioidaceae</taxon>
        <taxon>Nocardioides</taxon>
    </lineage>
</organism>
<evidence type="ECO:0000313" key="3">
    <source>
        <dbReference type="EMBL" id="MFC7360618.1"/>
    </source>
</evidence>
<dbReference type="InterPro" id="IPR013783">
    <property type="entry name" value="Ig-like_fold"/>
</dbReference>
<dbReference type="Gene3D" id="2.60.40.10">
    <property type="entry name" value="Immunoglobulins"/>
    <property type="match status" value="1"/>
</dbReference>
<feature type="chain" id="PRO_5046596829" evidence="1">
    <location>
        <begin position="34"/>
        <end position="395"/>
    </location>
</feature>